<keyword evidence="1" id="KW-1003">Cell membrane</keyword>
<dbReference type="Pfam" id="PF03783">
    <property type="entry name" value="CsgG"/>
    <property type="match status" value="1"/>
</dbReference>
<accession>A0ABX0TYG4</accession>
<dbReference type="InterPro" id="IPR005534">
    <property type="entry name" value="Curli_assmbl/transp-comp_CsgG"/>
</dbReference>
<name>A0ABX0TYG4_9SPHN</name>
<feature type="chain" id="PRO_5045735575" evidence="7">
    <location>
        <begin position="22"/>
        <end position="366"/>
    </location>
</feature>
<sequence>MTPWARRAGAGMAALSLGACAAHNEASWSQAQATRPTPMTSTLQQLPPAGDLIAVAVYNFTDQTGQFKPTDGVQTLSRAVTQGATSILVKALQAAGNRRWFTVIERERLDNLLRERAVIRDMRSSYLGEKTLNPQALPPLLFAGILLEGGIIGYDANTKSGGLGARFLGIGASTQYREDTVTVYLRAVSVKTGEVLTNVSVRKSIASIGVDANSFRYVAFKDLLELEAGVAFNEPDALALQQAIEAAVYGLVLEGASMGLWCLSSTPAASEAMLRSYYAQRDNIAESSVALAHQVDGTLVSGACPPRMAAQPRPRVAVRAPAAAPVQATRPQPAAPTLTVPPLLGPAPQVSVQPQRTASPASAKGG</sequence>
<comment type="caution">
    <text evidence="8">The sequence shown here is derived from an EMBL/GenBank/DDBJ whole genome shotgun (WGS) entry which is preliminary data.</text>
</comment>
<dbReference type="PANTHER" id="PTHR41164:SF1">
    <property type="entry name" value="CURLI PRODUCTION ASSEMBLY_TRANSPORT COMPONENT CSGG"/>
    <property type="match status" value="1"/>
</dbReference>
<feature type="compositionally biased region" description="Polar residues" evidence="6">
    <location>
        <begin position="350"/>
        <end position="360"/>
    </location>
</feature>
<evidence type="ECO:0000313" key="9">
    <source>
        <dbReference type="Proteomes" id="UP000788153"/>
    </source>
</evidence>
<proteinExistence type="predicted"/>
<evidence type="ECO:0000256" key="7">
    <source>
        <dbReference type="SAM" id="SignalP"/>
    </source>
</evidence>
<dbReference type="Proteomes" id="UP000788153">
    <property type="component" value="Unassembled WGS sequence"/>
</dbReference>
<dbReference type="PANTHER" id="PTHR41164">
    <property type="entry name" value="CURLI PRODUCTION ASSEMBLY/TRANSPORT COMPONENT CSGG"/>
    <property type="match status" value="1"/>
</dbReference>
<gene>
    <name evidence="8" type="ORF">FHT01_000412</name>
</gene>
<evidence type="ECO:0000313" key="8">
    <source>
        <dbReference type="EMBL" id="NIJ22870.1"/>
    </source>
</evidence>
<dbReference type="RefSeq" id="WP_140048068.1">
    <property type="nucleotide sequence ID" value="NZ_BAAAEV010000001.1"/>
</dbReference>
<dbReference type="EMBL" id="JAASQP010000001">
    <property type="protein sequence ID" value="NIJ22870.1"/>
    <property type="molecule type" value="Genomic_DNA"/>
</dbReference>
<keyword evidence="4" id="KW-0564">Palmitate</keyword>
<evidence type="ECO:0000256" key="1">
    <source>
        <dbReference type="ARBA" id="ARBA00022475"/>
    </source>
</evidence>
<evidence type="ECO:0000256" key="4">
    <source>
        <dbReference type="ARBA" id="ARBA00023139"/>
    </source>
</evidence>
<organism evidence="8 9">
    <name type="scientific">Sphingomonas japonica</name>
    <dbReference type="NCBI Taxonomy" id="511662"/>
    <lineage>
        <taxon>Bacteria</taxon>
        <taxon>Pseudomonadati</taxon>
        <taxon>Pseudomonadota</taxon>
        <taxon>Alphaproteobacteria</taxon>
        <taxon>Sphingomonadales</taxon>
        <taxon>Sphingomonadaceae</taxon>
        <taxon>Sphingomonas</taxon>
    </lineage>
</organism>
<feature type="compositionally biased region" description="Low complexity" evidence="6">
    <location>
        <begin position="310"/>
        <end position="348"/>
    </location>
</feature>
<keyword evidence="9" id="KW-1185">Reference proteome</keyword>
<keyword evidence="5" id="KW-0449">Lipoprotein</keyword>
<reference evidence="8 9" key="1">
    <citation type="submission" date="2020-03" db="EMBL/GenBank/DDBJ databases">
        <title>Genomic Encyclopedia of Type Strains, Phase IV (KMG-IV): sequencing the most valuable type-strain genomes for metagenomic binning, comparative biology and taxonomic classification.</title>
        <authorList>
            <person name="Goeker M."/>
        </authorList>
    </citation>
    <scope>NUCLEOTIDE SEQUENCE [LARGE SCALE GENOMIC DNA]</scope>
    <source>
        <strain evidence="8 9">DSM 22753</strain>
    </source>
</reference>
<dbReference type="Gene3D" id="3.40.50.10610">
    <property type="entry name" value="ABC-type transport auxiliary lipoprotein component"/>
    <property type="match status" value="2"/>
</dbReference>
<feature type="signal peptide" evidence="7">
    <location>
        <begin position="1"/>
        <end position="21"/>
    </location>
</feature>
<evidence type="ECO:0000256" key="6">
    <source>
        <dbReference type="SAM" id="MobiDB-lite"/>
    </source>
</evidence>
<keyword evidence="2 7" id="KW-0732">Signal</keyword>
<keyword evidence="3" id="KW-0472">Membrane</keyword>
<evidence type="ECO:0000256" key="3">
    <source>
        <dbReference type="ARBA" id="ARBA00023136"/>
    </source>
</evidence>
<dbReference type="PROSITE" id="PS51257">
    <property type="entry name" value="PROKAR_LIPOPROTEIN"/>
    <property type="match status" value="1"/>
</dbReference>
<protein>
    <submittedName>
        <fullName evidence="8">Curli production assembly/transport component CsgG</fullName>
    </submittedName>
</protein>
<feature type="region of interest" description="Disordered" evidence="6">
    <location>
        <begin position="310"/>
        <end position="366"/>
    </location>
</feature>
<evidence type="ECO:0000256" key="5">
    <source>
        <dbReference type="ARBA" id="ARBA00023288"/>
    </source>
</evidence>
<evidence type="ECO:0000256" key="2">
    <source>
        <dbReference type="ARBA" id="ARBA00022729"/>
    </source>
</evidence>